<dbReference type="GeneID" id="54485559"/>
<dbReference type="SUPFAM" id="SSF52047">
    <property type="entry name" value="RNI-like"/>
    <property type="match status" value="1"/>
</dbReference>
<feature type="region of interest" description="Disordered" evidence="1">
    <location>
        <begin position="602"/>
        <end position="642"/>
    </location>
</feature>
<dbReference type="Proteomes" id="UP000799437">
    <property type="component" value="Unassembled WGS sequence"/>
</dbReference>
<gene>
    <name evidence="2" type="ORF">EJ05DRAFT_478650</name>
</gene>
<name>A0A6A6VZF8_9PEZI</name>
<feature type="compositionally biased region" description="Polar residues" evidence="1">
    <location>
        <begin position="136"/>
        <end position="147"/>
    </location>
</feature>
<dbReference type="PROSITE" id="PS51450">
    <property type="entry name" value="LRR"/>
    <property type="match status" value="1"/>
</dbReference>
<feature type="region of interest" description="Disordered" evidence="1">
    <location>
        <begin position="721"/>
        <end position="742"/>
    </location>
</feature>
<feature type="compositionally biased region" description="Polar residues" evidence="1">
    <location>
        <begin position="612"/>
        <end position="634"/>
    </location>
</feature>
<proteinExistence type="predicted"/>
<evidence type="ECO:0000256" key="1">
    <source>
        <dbReference type="SAM" id="MobiDB-lite"/>
    </source>
</evidence>
<dbReference type="AlphaFoldDB" id="A0A6A6VZF8"/>
<organism evidence="2 3">
    <name type="scientific">Pseudovirgaria hyperparasitica</name>
    <dbReference type="NCBI Taxonomy" id="470096"/>
    <lineage>
        <taxon>Eukaryota</taxon>
        <taxon>Fungi</taxon>
        <taxon>Dikarya</taxon>
        <taxon>Ascomycota</taxon>
        <taxon>Pezizomycotina</taxon>
        <taxon>Dothideomycetes</taxon>
        <taxon>Dothideomycetes incertae sedis</taxon>
        <taxon>Acrospermales</taxon>
        <taxon>Acrospermaceae</taxon>
        <taxon>Pseudovirgaria</taxon>
    </lineage>
</organism>
<dbReference type="InterPro" id="IPR001611">
    <property type="entry name" value="Leu-rich_rpt"/>
</dbReference>
<evidence type="ECO:0000313" key="2">
    <source>
        <dbReference type="EMBL" id="KAF2755693.1"/>
    </source>
</evidence>
<dbReference type="InterPro" id="IPR032675">
    <property type="entry name" value="LRR_dom_sf"/>
</dbReference>
<accession>A0A6A6VZF8</accession>
<feature type="compositionally biased region" description="Basic and acidic residues" evidence="1">
    <location>
        <begin position="17"/>
        <end position="36"/>
    </location>
</feature>
<keyword evidence="3" id="KW-1185">Reference proteome</keyword>
<feature type="region of interest" description="Disordered" evidence="1">
    <location>
        <begin position="655"/>
        <end position="687"/>
    </location>
</feature>
<sequence length="742" mass="84126">MVPTLKRKRPQVSYRESSPEDEHSFGSNRTSERSDSSDIDPSPRRSSRKGSKPSSQVSSTRTRRTHALRRPGSSRPSYREPSSDLDDDLDFAPVHVSPIDQPRAKGSRVHNKPRLRTSPQKSSSQNTASRSKRASRNTNNIRGSAKSSAKDLQKEYPSSKIISDGIIPAWTELPYHILLQVFVYASYPISENTTWLLNVARLHQNFLEPALTALYRCPPVTTLTKSQHMKLLSTLLEPTEGRLYNYNVKVQRLELDSTNMMNYNSPQGGIFDLSGLVSSLPQLNALDIFDPGDKPPYRRRKSVRWHYPDAMFSAMQRNEVHLKSWRWNALLLWTDQTPAWMADLHQTTPFQSVCHVTFSNFTIEERGGSMEEGEQAPTRSEAMASALSVLPKLRGLAFESCTLIDGPFLAVLPKVLSSLNLTNCLELTAETLQIFLDTHGGNLKELTLNHNQALNLSFLSNLKTSCPVLESLTMDLNYYSTFTTSNDADPKYDELLSPKNRPTWPSTLQYLDMIYLRKWTTEAAETFFESLVDSAAQLPNLRTLILKATGILDISWRDRARLRDEWVARMQRVFLARPDPPSAHLISLRAFREWKQVHIGTKASVARDGPNTPRQSSNTKRISHVQVTPGGQNHSSVVDSDSDVPILRRVREQYSTKRRLRPRTAAAEPLVQSNDSEDEKESAPREEDFIQGLCTVVDVVIDNIRPREEIFHEEDFLDAEISGDEDWDENSPNEFNDAGYAW</sequence>
<reference evidence="2" key="1">
    <citation type="journal article" date="2020" name="Stud. Mycol.">
        <title>101 Dothideomycetes genomes: a test case for predicting lifestyles and emergence of pathogens.</title>
        <authorList>
            <person name="Haridas S."/>
            <person name="Albert R."/>
            <person name="Binder M."/>
            <person name="Bloem J."/>
            <person name="Labutti K."/>
            <person name="Salamov A."/>
            <person name="Andreopoulos B."/>
            <person name="Baker S."/>
            <person name="Barry K."/>
            <person name="Bills G."/>
            <person name="Bluhm B."/>
            <person name="Cannon C."/>
            <person name="Castanera R."/>
            <person name="Culley D."/>
            <person name="Daum C."/>
            <person name="Ezra D."/>
            <person name="Gonzalez J."/>
            <person name="Henrissat B."/>
            <person name="Kuo A."/>
            <person name="Liang C."/>
            <person name="Lipzen A."/>
            <person name="Lutzoni F."/>
            <person name="Magnuson J."/>
            <person name="Mondo S."/>
            <person name="Nolan M."/>
            <person name="Ohm R."/>
            <person name="Pangilinan J."/>
            <person name="Park H.-J."/>
            <person name="Ramirez L."/>
            <person name="Alfaro M."/>
            <person name="Sun H."/>
            <person name="Tritt A."/>
            <person name="Yoshinaga Y."/>
            <person name="Zwiers L.-H."/>
            <person name="Turgeon B."/>
            <person name="Goodwin S."/>
            <person name="Spatafora J."/>
            <person name="Crous P."/>
            <person name="Grigoriev I."/>
        </authorList>
    </citation>
    <scope>NUCLEOTIDE SEQUENCE</scope>
    <source>
        <strain evidence="2">CBS 121739</strain>
    </source>
</reference>
<feature type="compositionally biased region" description="Acidic residues" evidence="1">
    <location>
        <begin position="721"/>
        <end position="731"/>
    </location>
</feature>
<feature type="compositionally biased region" description="Basic residues" evidence="1">
    <location>
        <begin position="1"/>
        <end position="10"/>
    </location>
</feature>
<dbReference type="OrthoDB" id="5395390at2759"/>
<evidence type="ECO:0000313" key="3">
    <source>
        <dbReference type="Proteomes" id="UP000799437"/>
    </source>
</evidence>
<feature type="compositionally biased region" description="Polar residues" evidence="1">
    <location>
        <begin position="117"/>
        <end position="129"/>
    </location>
</feature>
<protein>
    <submittedName>
        <fullName evidence="2">Uncharacterized protein</fullName>
    </submittedName>
</protein>
<dbReference type="Gene3D" id="3.80.10.10">
    <property type="entry name" value="Ribonuclease Inhibitor"/>
    <property type="match status" value="1"/>
</dbReference>
<feature type="compositionally biased region" description="Basic residues" evidence="1">
    <location>
        <begin position="105"/>
        <end position="115"/>
    </location>
</feature>
<dbReference type="EMBL" id="ML996577">
    <property type="protein sequence ID" value="KAF2755693.1"/>
    <property type="molecule type" value="Genomic_DNA"/>
</dbReference>
<dbReference type="RefSeq" id="XP_033598144.1">
    <property type="nucleotide sequence ID" value="XM_033744505.1"/>
</dbReference>
<feature type="region of interest" description="Disordered" evidence="1">
    <location>
        <begin position="1"/>
        <end position="153"/>
    </location>
</feature>